<reference evidence="2" key="1">
    <citation type="journal article" date="2012" name="Nat. Genet.">
        <title>Whole-genome sequence of Schistosoma haematobium.</title>
        <authorList>
            <person name="Young N.D."/>
            <person name="Jex A.R."/>
            <person name="Li B."/>
            <person name="Liu S."/>
            <person name="Yang L."/>
            <person name="Xiong Z."/>
            <person name="Li Y."/>
            <person name="Cantacessi C."/>
            <person name="Hall R.S."/>
            <person name="Xu X."/>
            <person name="Chen F."/>
            <person name="Wu X."/>
            <person name="Zerlotini A."/>
            <person name="Oliveira G."/>
            <person name="Hofmann A."/>
            <person name="Zhang G."/>
            <person name="Fang X."/>
            <person name="Kang Y."/>
            <person name="Campbell B.E."/>
            <person name="Loukas A."/>
            <person name="Ranganathan S."/>
            <person name="Rollinson D."/>
            <person name="Rinaldi G."/>
            <person name="Brindley P.J."/>
            <person name="Yang H."/>
            <person name="Wang J."/>
            <person name="Wang J."/>
            <person name="Gasser R.B."/>
        </authorList>
    </citation>
    <scope>NUCLEOTIDE SEQUENCE [LARGE SCALE GENOMIC DNA]</scope>
</reference>
<accession>A0A095AEI4</accession>
<protein>
    <submittedName>
        <fullName evidence="2">Uncharacterized protein</fullName>
    </submittedName>
</protein>
<sequence length="85" mass="10030">MNKKSYKCTTEGYQVINRESLKREEEEEEKEKKGKKTPTFKNNNTPQLNLRTKRWQTIYEVSVTPVRSYINVLTSNQCTNSIVLD</sequence>
<name>A0A095AEI4_SCHHA</name>
<feature type="compositionally biased region" description="Polar residues" evidence="1">
    <location>
        <begin position="39"/>
        <end position="48"/>
    </location>
</feature>
<dbReference type="AlphaFoldDB" id="A0A095AEI4"/>
<feature type="region of interest" description="Disordered" evidence="1">
    <location>
        <begin position="17"/>
        <end position="48"/>
    </location>
</feature>
<proteinExistence type="predicted"/>
<evidence type="ECO:0000256" key="1">
    <source>
        <dbReference type="SAM" id="MobiDB-lite"/>
    </source>
</evidence>
<evidence type="ECO:0000313" key="2">
    <source>
        <dbReference type="EMBL" id="KGB32226.1"/>
    </source>
</evidence>
<dbReference type="EMBL" id="KL250496">
    <property type="protein sequence ID" value="KGB32226.1"/>
    <property type="molecule type" value="Genomic_DNA"/>
</dbReference>
<gene>
    <name evidence="2" type="ORF">MS3_00357</name>
</gene>
<organism evidence="2">
    <name type="scientific">Schistosoma haematobium</name>
    <name type="common">Blood fluke</name>
    <dbReference type="NCBI Taxonomy" id="6185"/>
    <lineage>
        <taxon>Eukaryota</taxon>
        <taxon>Metazoa</taxon>
        <taxon>Spiralia</taxon>
        <taxon>Lophotrochozoa</taxon>
        <taxon>Platyhelminthes</taxon>
        <taxon>Trematoda</taxon>
        <taxon>Digenea</taxon>
        <taxon>Strigeidida</taxon>
        <taxon>Schistosomatoidea</taxon>
        <taxon>Schistosomatidae</taxon>
        <taxon>Schistosoma</taxon>
    </lineage>
</organism>